<organism evidence="2 3">
    <name type="scientific">Brassica campestris</name>
    <name type="common">Field mustard</name>
    <dbReference type="NCBI Taxonomy" id="3711"/>
    <lineage>
        <taxon>Eukaryota</taxon>
        <taxon>Viridiplantae</taxon>
        <taxon>Streptophyta</taxon>
        <taxon>Embryophyta</taxon>
        <taxon>Tracheophyta</taxon>
        <taxon>Spermatophyta</taxon>
        <taxon>Magnoliopsida</taxon>
        <taxon>eudicotyledons</taxon>
        <taxon>Gunneridae</taxon>
        <taxon>Pentapetalae</taxon>
        <taxon>rosids</taxon>
        <taxon>malvids</taxon>
        <taxon>Brassicales</taxon>
        <taxon>Brassicaceae</taxon>
        <taxon>Brassiceae</taxon>
        <taxon>Brassica</taxon>
    </lineage>
</organism>
<evidence type="ECO:0000256" key="1">
    <source>
        <dbReference type="SAM" id="SignalP"/>
    </source>
</evidence>
<reference evidence="2 3" key="1">
    <citation type="submission" date="2018-06" db="EMBL/GenBank/DDBJ databases">
        <title>WGS assembly of Brassica rapa FPsc.</title>
        <authorList>
            <person name="Bowman J."/>
            <person name="Kohchi T."/>
            <person name="Yamato K."/>
            <person name="Jenkins J."/>
            <person name="Shu S."/>
            <person name="Ishizaki K."/>
            <person name="Yamaoka S."/>
            <person name="Nishihama R."/>
            <person name="Nakamura Y."/>
            <person name="Berger F."/>
            <person name="Adam C."/>
            <person name="Aki S."/>
            <person name="Althoff F."/>
            <person name="Araki T."/>
            <person name="Arteaga-Vazquez M."/>
            <person name="Balasubrmanian S."/>
            <person name="Bauer D."/>
            <person name="Boehm C."/>
            <person name="Briginshaw L."/>
            <person name="Caballero-Perez J."/>
            <person name="Catarino B."/>
            <person name="Chen F."/>
            <person name="Chiyoda S."/>
            <person name="Chovatia M."/>
            <person name="Davies K."/>
            <person name="Delmans M."/>
            <person name="Demura T."/>
            <person name="Dierschke T."/>
            <person name="Dolan L."/>
            <person name="Dorantes-Acosta A."/>
            <person name="Eklund D."/>
            <person name="Florent S."/>
            <person name="Flores-Sandoval E."/>
            <person name="Fujiyama A."/>
            <person name="Fukuzawa H."/>
            <person name="Galik B."/>
            <person name="Grimanelli D."/>
            <person name="Grimwood J."/>
            <person name="Grossniklaus U."/>
            <person name="Hamada T."/>
            <person name="Haseloff J."/>
            <person name="Hetherington A."/>
            <person name="Higo A."/>
            <person name="Hirakawa Y."/>
            <person name="Hundley H."/>
            <person name="Ikeda Y."/>
            <person name="Inoue K."/>
            <person name="Inoue S."/>
            <person name="Ishida S."/>
            <person name="Jia Q."/>
            <person name="Kakita M."/>
            <person name="Kanazawa T."/>
            <person name="Kawai Y."/>
            <person name="Kawashima T."/>
            <person name="Kennedy M."/>
            <person name="Kinose K."/>
            <person name="Kinoshita T."/>
            <person name="Kohara Y."/>
            <person name="Koide E."/>
            <person name="Komatsu K."/>
            <person name="Kopischke S."/>
            <person name="Kubo M."/>
            <person name="Kyozuka J."/>
            <person name="Lagercrantz U."/>
            <person name="Lin S."/>
            <person name="Lindquist E."/>
            <person name="Lipzen A."/>
            <person name="Lu C."/>
            <person name="Luna E."/>
            <person name="Martienssen R."/>
            <person name="Minamino N."/>
            <person name="Mizutani M."/>
            <person name="Mizutani M."/>
            <person name="Mochizuki N."/>
            <person name="Monte I."/>
            <person name="Mosher R."/>
            <person name="Nagasaki H."/>
            <person name="Nakagami H."/>
            <person name="Naramoto S."/>
            <person name="Nishitani K."/>
            <person name="Ohtani M."/>
            <person name="Okamoto T."/>
            <person name="Okumura M."/>
            <person name="Phillips J."/>
            <person name="Pollak B."/>
            <person name="Reinders A."/>
            <person name="Roevekamp M."/>
            <person name="Sano R."/>
            <person name="Sawa S."/>
            <person name="Schmid M."/>
            <person name="Shirakawa M."/>
            <person name="Solano R."/>
            <person name="Spunde A."/>
            <person name="Suetsugu N."/>
            <person name="Sugano S."/>
            <person name="Sugiyama A."/>
            <person name="Sun R."/>
            <person name="Suzuki Y."/>
            <person name="Takenaka M."/>
            <person name="Takezawa D."/>
            <person name="Tomogane H."/>
            <person name="Tsuzuki M."/>
            <person name="Ueda T."/>
            <person name="Umeda M."/>
            <person name="Ward J."/>
            <person name="Watanabe Y."/>
            <person name="Yazaki K."/>
            <person name="Yokoyama R."/>
            <person name="Yoshitake Y."/>
            <person name="Yotsui I."/>
            <person name="Zachgo S."/>
            <person name="Schmutz J."/>
        </authorList>
    </citation>
    <scope>NUCLEOTIDE SEQUENCE [LARGE SCALE GENOMIC DNA]</scope>
    <source>
        <strain evidence="3">cv. B-3</strain>
    </source>
</reference>
<sequence>MGKILSTVWIMMMILAVVVIAGEAKSREECNRICIPHCKPYATGKECSDCHKKCFQSPPFVKTKIQKNQINNKKVNMFN</sequence>
<feature type="signal peptide" evidence="1">
    <location>
        <begin position="1"/>
        <end position="21"/>
    </location>
</feature>
<accession>A0A397YVR0</accession>
<keyword evidence="1" id="KW-0732">Signal</keyword>
<evidence type="ECO:0000313" key="3">
    <source>
        <dbReference type="Proteomes" id="UP000264353"/>
    </source>
</evidence>
<evidence type="ECO:0000313" key="2">
    <source>
        <dbReference type="EMBL" id="RID54073.1"/>
    </source>
</evidence>
<protein>
    <submittedName>
        <fullName evidence="2">Uncharacterized protein</fullName>
    </submittedName>
</protein>
<dbReference type="EMBL" id="CM010634">
    <property type="protein sequence ID" value="RID54073.1"/>
    <property type="molecule type" value="Genomic_DNA"/>
</dbReference>
<dbReference type="AlphaFoldDB" id="A0A397YVR0"/>
<proteinExistence type="predicted"/>
<feature type="chain" id="PRO_5017196611" evidence="1">
    <location>
        <begin position="22"/>
        <end position="79"/>
    </location>
</feature>
<name>A0A397YVR0_BRACM</name>
<gene>
    <name evidence="2" type="ORF">BRARA_G01425</name>
</gene>
<dbReference type="Proteomes" id="UP000264353">
    <property type="component" value="Chromosome A7"/>
</dbReference>